<dbReference type="Pfam" id="PF14206">
    <property type="entry name" value="Cys_rich_CPCC"/>
    <property type="match status" value="1"/>
</dbReference>
<proteinExistence type="predicted"/>
<comment type="caution">
    <text evidence="2">The sequence shown here is derived from an EMBL/GenBank/DDBJ whole genome shotgun (WGS) entry which is preliminary data.</text>
</comment>
<dbReference type="Proteomes" id="UP000249419">
    <property type="component" value="Unassembled WGS sequence"/>
</dbReference>
<evidence type="ECO:0000313" key="3">
    <source>
        <dbReference type="Proteomes" id="UP000249419"/>
    </source>
</evidence>
<name>A0A328NEH3_9ACTN</name>
<dbReference type="EMBL" id="PYAG01000039">
    <property type="protein sequence ID" value="RAO28042.1"/>
    <property type="molecule type" value="Genomic_DNA"/>
</dbReference>
<reference evidence="2 3" key="1">
    <citation type="submission" date="2018-03" db="EMBL/GenBank/DDBJ databases">
        <title>Defining the species Micromonospora saelicesensis and Micromonospora noduli under the framework of genomics.</title>
        <authorList>
            <person name="Riesco R."/>
            <person name="Trujillo M.E."/>
        </authorList>
    </citation>
    <scope>NUCLEOTIDE SEQUENCE [LARGE SCALE GENOMIC DNA]</scope>
    <source>
        <strain evidence="2 3">PSN13</strain>
    </source>
</reference>
<dbReference type="InterPro" id="IPR025983">
    <property type="entry name" value="Cys_rich_CPCC"/>
</dbReference>
<organism evidence="2 3">
    <name type="scientific">Micromonospora saelicesensis</name>
    <dbReference type="NCBI Taxonomy" id="285676"/>
    <lineage>
        <taxon>Bacteria</taxon>
        <taxon>Bacillati</taxon>
        <taxon>Actinomycetota</taxon>
        <taxon>Actinomycetes</taxon>
        <taxon>Micromonosporales</taxon>
        <taxon>Micromonosporaceae</taxon>
        <taxon>Micromonospora</taxon>
    </lineage>
</organism>
<accession>A0A328NEH3</accession>
<feature type="domain" description="Cysteine-rich CPCC" evidence="1">
    <location>
        <begin position="5"/>
        <end position="59"/>
    </location>
</feature>
<protein>
    <recommendedName>
        <fullName evidence="1">Cysteine-rich CPCC domain-containing protein</fullName>
    </recommendedName>
</protein>
<evidence type="ECO:0000259" key="1">
    <source>
        <dbReference type="Pfam" id="PF14206"/>
    </source>
</evidence>
<dbReference type="AlphaFoldDB" id="A0A328NEH3"/>
<dbReference type="RefSeq" id="WP_112678408.1">
    <property type="nucleotide sequence ID" value="NZ_CP192017.1"/>
</dbReference>
<sequence length="283" mass="32111">MEPAYPCVCCGYRTLSEPPGSHEICPVCGWEDDVYQLRWPYQAVGANDRSLFDAQRSFIPPSSSADSSPTQTRADVADFEQDPLWRRIDDRRDRFEPRGGSLAPWPDDRTILYWWRRRTSRAWWEDVTPSALTYGDDADSRVTEFVAAVLAVADATPPADPDNLSGMEVDFDHYLWRCRSIRQVTVSSSADPARQLTAHCLAEQAATPQQVAAELEEVWLRDLRYQDWDAHLLQVTPTSVDLHVATRNSQGGYYITASIFTRWSDNVDASTDAAPEFRTWRSG</sequence>
<gene>
    <name evidence="2" type="ORF">PSN13_05930</name>
</gene>
<evidence type="ECO:0000313" key="2">
    <source>
        <dbReference type="EMBL" id="RAO28042.1"/>
    </source>
</evidence>